<evidence type="ECO:0000256" key="1">
    <source>
        <dbReference type="SAM" id="Phobius"/>
    </source>
</evidence>
<dbReference type="Proteomes" id="UP000232928">
    <property type="component" value="Unassembled WGS sequence"/>
</dbReference>
<evidence type="ECO:0000313" key="2">
    <source>
        <dbReference type="EMBL" id="PKD15270.1"/>
    </source>
</evidence>
<dbReference type="AlphaFoldDB" id="A0A2N0TKJ3"/>
<feature type="transmembrane region" description="Helical" evidence="1">
    <location>
        <begin position="59"/>
        <end position="77"/>
    </location>
</feature>
<sequence>MKHKRFMQCNLLSINIFLEDFSNDNVVVHVRFELTIFVTTISRRFLPLKGIIMRTAKKMFASLVVVLLSISIAPQAFSIEKWQHRVACMSRGRTDLGKRHYC</sequence>
<proteinExistence type="predicted"/>
<gene>
    <name evidence="2" type="ORF">APC1461_0914</name>
</gene>
<comment type="caution">
    <text evidence="2">The sequence shown here is derived from an EMBL/GenBank/DDBJ whole genome shotgun (WGS) entry which is preliminary data.</text>
</comment>
<dbReference type="EMBL" id="PJEG01000010">
    <property type="protein sequence ID" value="PKD15270.1"/>
    <property type="molecule type" value="Genomic_DNA"/>
</dbReference>
<accession>A0A2N0TKJ3</accession>
<organism evidence="2 3">
    <name type="scientific">Bifidobacterium longum</name>
    <dbReference type="NCBI Taxonomy" id="216816"/>
    <lineage>
        <taxon>Bacteria</taxon>
        <taxon>Bacillati</taxon>
        <taxon>Actinomycetota</taxon>
        <taxon>Actinomycetes</taxon>
        <taxon>Bifidobacteriales</taxon>
        <taxon>Bifidobacteriaceae</taxon>
        <taxon>Bifidobacterium</taxon>
    </lineage>
</organism>
<keyword evidence="1" id="KW-0812">Transmembrane</keyword>
<reference evidence="2 3" key="1">
    <citation type="submission" date="2017-12" db="EMBL/GenBank/DDBJ databases">
        <title>Bifidobacterium longum APC/DPC strains.</title>
        <authorList>
            <person name="Arboleya S."/>
        </authorList>
    </citation>
    <scope>NUCLEOTIDE SEQUENCE [LARGE SCALE GENOMIC DNA]</scope>
    <source>
        <strain evidence="2 3">APC1461</strain>
    </source>
</reference>
<protein>
    <submittedName>
        <fullName evidence="2">Uncharacterized protein</fullName>
    </submittedName>
</protein>
<name>A0A2N0TKJ3_BIFLN</name>
<keyword evidence="1" id="KW-0472">Membrane</keyword>
<keyword evidence="1" id="KW-1133">Transmembrane helix</keyword>
<evidence type="ECO:0000313" key="3">
    <source>
        <dbReference type="Proteomes" id="UP000232928"/>
    </source>
</evidence>